<dbReference type="SUPFAM" id="SSF140741">
    <property type="entry name" value="RUN domain-like"/>
    <property type="match status" value="1"/>
</dbReference>
<evidence type="ECO:0000256" key="1">
    <source>
        <dbReference type="SAM" id="MobiDB-lite"/>
    </source>
</evidence>
<dbReference type="GO" id="GO:0007030">
    <property type="term" value="P:Golgi organization"/>
    <property type="evidence" value="ECO:0007669"/>
    <property type="project" value="TreeGrafter"/>
</dbReference>
<feature type="region of interest" description="Disordered" evidence="1">
    <location>
        <begin position="299"/>
        <end position="318"/>
    </location>
</feature>
<dbReference type="InterPro" id="IPR004012">
    <property type="entry name" value="Run_dom"/>
</dbReference>
<proteinExistence type="predicted"/>
<protein>
    <recommendedName>
        <fullName evidence="2">RUN domain-containing protein</fullName>
    </recommendedName>
</protein>
<evidence type="ECO:0000259" key="2">
    <source>
        <dbReference type="PROSITE" id="PS50826"/>
    </source>
</evidence>
<dbReference type="GO" id="GO:0010008">
    <property type="term" value="C:endosome membrane"/>
    <property type="evidence" value="ECO:0007669"/>
    <property type="project" value="TreeGrafter"/>
</dbReference>
<dbReference type="GO" id="GO:0019894">
    <property type="term" value="F:kinesin binding"/>
    <property type="evidence" value="ECO:0007669"/>
    <property type="project" value="TreeGrafter"/>
</dbReference>
<dbReference type="PANTHER" id="PTHR46556:SF1">
    <property type="entry name" value="PLECKSTRIN HOMOLOGY DOMAIN-CONTAINING FAMILY M MEMBER 2"/>
    <property type="match status" value="1"/>
</dbReference>
<dbReference type="SMART" id="SM00593">
    <property type="entry name" value="RUN"/>
    <property type="match status" value="1"/>
</dbReference>
<sequence>MDVSQDGNSDKRRILNEISRCLKTIFVESSSSNNSSVSLALNCPFIQCVDRSLQHGLLNLLNGYWPLARNCSHAQTLQTIDNLAGLESTQRSKGKAWLLATLVEGSFLSYLQCFLSESQIIEQMYAPHAILRDPASLSQLCSLLMGIESVTFIVKETPDTIHEPSNYSYVEESASALVKPMLDLSLNKGNGTTMTSSMTSSLASPGDSGFTQLDSETDTASFSEIVLEVDSTSVREDIAVLPIDPCMEKTIGCSYSSEPMTVSDIANANMSSEPMSVSNSIIHWDPHDGNDEILYRIPKTKSEKSSNGKQQKRVSFHELSTDLPSESDHLDEYINSKETETISSSFRVSTSNLSRAVGDISSFGCEQEGVEIGKDSSLLGSEVTEELFGNSLHSKQKSSDNAIRCDHAFSSVKSVILGQIHHKINNRSPVAERGIPEGQEDPPRRCSVAAVTSGHLFNSNSERIRISNNSSPAPSCSSLRPHVSSPRRMHNDTNTSSVVLTNASVLSQTPSKACLVNRFLRSITEKKIYNSRTTAALTALNKKKSSIRKLNLYIEGVKPTDALSDEIIEELEREIEVFTLQSKQKVPFINHLHVESTSDIHQLMLSKLDLSSNENILKVCLGNFVVFVIGTKVCHLMVVLLLQILKVRASSTDTGGTGRPLLAIVTNQAIHVIDKKIVRHSSLCLSDISTVLVRSIIYCISIIFVTVDYIKTALNFFSSSRLGLILNGCQ</sequence>
<dbReference type="GO" id="GO:0032880">
    <property type="term" value="P:regulation of protein localization"/>
    <property type="evidence" value="ECO:0007669"/>
    <property type="project" value="TreeGrafter"/>
</dbReference>
<feature type="region of interest" description="Disordered" evidence="1">
    <location>
        <begin position="465"/>
        <end position="493"/>
    </location>
</feature>
<feature type="domain" description="RUN" evidence="2">
    <location>
        <begin position="36"/>
        <end position="159"/>
    </location>
</feature>
<evidence type="ECO:0000313" key="3">
    <source>
        <dbReference type="EMBL" id="KAJ1524475.1"/>
    </source>
</evidence>
<feature type="region of interest" description="Disordered" evidence="1">
    <location>
        <begin position="195"/>
        <end position="214"/>
    </location>
</feature>
<dbReference type="Pfam" id="PF02759">
    <property type="entry name" value="RUN"/>
    <property type="match status" value="1"/>
</dbReference>
<feature type="compositionally biased region" description="Low complexity" evidence="1">
    <location>
        <begin position="465"/>
        <end position="478"/>
    </location>
</feature>
<dbReference type="InterPro" id="IPR053015">
    <property type="entry name" value="PH_domain-containing_M2"/>
</dbReference>
<dbReference type="GO" id="GO:0032418">
    <property type="term" value="P:lysosome localization"/>
    <property type="evidence" value="ECO:0007669"/>
    <property type="project" value="TreeGrafter"/>
</dbReference>
<organism evidence="3 4">
    <name type="scientific">Megalurothrips usitatus</name>
    <name type="common">bean blossom thrips</name>
    <dbReference type="NCBI Taxonomy" id="439358"/>
    <lineage>
        <taxon>Eukaryota</taxon>
        <taxon>Metazoa</taxon>
        <taxon>Ecdysozoa</taxon>
        <taxon>Arthropoda</taxon>
        <taxon>Hexapoda</taxon>
        <taxon>Insecta</taxon>
        <taxon>Pterygota</taxon>
        <taxon>Neoptera</taxon>
        <taxon>Paraneoptera</taxon>
        <taxon>Thysanoptera</taxon>
        <taxon>Terebrantia</taxon>
        <taxon>Thripoidea</taxon>
        <taxon>Thripidae</taxon>
        <taxon>Megalurothrips</taxon>
    </lineage>
</organism>
<keyword evidence="4" id="KW-1185">Reference proteome</keyword>
<gene>
    <name evidence="3" type="ORF">ONE63_010971</name>
</gene>
<dbReference type="Gene3D" id="1.20.58.900">
    <property type="match status" value="1"/>
</dbReference>
<dbReference type="AlphaFoldDB" id="A0AAV7XIT2"/>
<accession>A0AAV7XIT2</accession>
<name>A0AAV7XIT2_9NEOP</name>
<dbReference type="EMBL" id="JAPTSV010000009">
    <property type="protein sequence ID" value="KAJ1524475.1"/>
    <property type="molecule type" value="Genomic_DNA"/>
</dbReference>
<dbReference type="InterPro" id="IPR037213">
    <property type="entry name" value="Run_dom_sf"/>
</dbReference>
<evidence type="ECO:0000313" key="4">
    <source>
        <dbReference type="Proteomes" id="UP001075354"/>
    </source>
</evidence>
<reference evidence="3" key="1">
    <citation type="submission" date="2022-12" db="EMBL/GenBank/DDBJ databases">
        <title>Chromosome-level genome assembly of the bean flower thrips Megalurothrips usitatus.</title>
        <authorList>
            <person name="Ma L."/>
            <person name="Liu Q."/>
            <person name="Li H."/>
            <person name="Cai W."/>
        </authorList>
    </citation>
    <scope>NUCLEOTIDE SEQUENCE</scope>
    <source>
        <strain evidence="3">Cailab_2022a</strain>
    </source>
</reference>
<comment type="caution">
    <text evidence="3">The sequence shown here is derived from an EMBL/GenBank/DDBJ whole genome shotgun (WGS) entry which is preliminary data.</text>
</comment>
<dbReference type="PANTHER" id="PTHR46556">
    <property type="entry name" value="PLECKSTRIN HOMOLOGY DOMAIN-CONTAINING FAMILY M MEMBER 2"/>
    <property type="match status" value="1"/>
</dbReference>
<dbReference type="Proteomes" id="UP001075354">
    <property type="component" value="Chromosome 9"/>
</dbReference>
<dbReference type="PROSITE" id="PS50826">
    <property type="entry name" value="RUN"/>
    <property type="match status" value="1"/>
</dbReference>